<evidence type="ECO:0000256" key="1">
    <source>
        <dbReference type="SAM" id="Phobius"/>
    </source>
</evidence>
<dbReference type="EMBL" id="SDRB02007020">
    <property type="protein sequence ID" value="THG11799.1"/>
    <property type="molecule type" value="Genomic_DNA"/>
</dbReference>
<keyword evidence="1" id="KW-0472">Membrane</keyword>
<evidence type="ECO:0000313" key="3">
    <source>
        <dbReference type="Proteomes" id="UP000306102"/>
    </source>
</evidence>
<keyword evidence="1" id="KW-1133">Transmembrane helix</keyword>
<evidence type="ECO:0000313" key="2">
    <source>
        <dbReference type="EMBL" id="THG11799.1"/>
    </source>
</evidence>
<feature type="transmembrane region" description="Helical" evidence="1">
    <location>
        <begin position="64"/>
        <end position="83"/>
    </location>
</feature>
<proteinExistence type="predicted"/>
<dbReference type="AlphaFoldDB" id="A0A4S4E6Y2"/>
<accession>A0A4S4E6Y2</accession>
<sequence>MGGRGLFLMLTGRWLLWRDKDVDPIGDDDIENLRGKALSGVPATNLATLGGSFSERSKWKLKSVVTLALTLLTSSQAILIVWSKRAGKYEYSVTTANFSVYSTSVAMLLTAVVSVFLFGFHLSLPFFLGSTPAMFMTCFGTNFFFSPVIMMEAALCLSRYIYTPLGSCKDSEDLLSSNLLSSNQIALSM</sequence>
<comment type="caution">
    <text evidence="2">The sequence shown here is derived from an EMBL/GenBank/DDBJ whole genome shotgun (WGS) entry which is preliminary data.</text>
</comment>
<reference evidence="2 3" key="1">
    <citation type="journal article" date="2018" name="Proc. Natl. Acad. Sci. U.S.A.">
        <title>Draft genome sequence of Camellia sinensis var. sinensis provides insights into the evolution of the tea genome and tea quality.</title>
        <authorList>
            <person name="Wei C."/>
            <person name="Yang H."/>
            <person name="Wang S."/>
            <person name="Zhao J."/>
            <person name="Liu C."/>
            <person name="Gao L."/>
            <person name="Xia E."/>
            <person name="Lu Y."/>
            <person name="Tai Y."/>
            <person name="She G."/>
            <person name="Sun J."/>
            <person name="Cao H."/>
            <person name="Tong W."/>
            <person name="Gao Q."/>
            <person name="Li Y."/>
            <person name="Deng W."/>
            <person name="Jiang X."/>
            <person name="Wang W."/>
            <person name="Chen Q."/>
            <person name="Zhang S."/>
            <person name="Li H."/>
            <person name="Wu J."/>
            <person name="Wang P."/>
            <person name="Li P."/>
            <person name="Shi C."/>
            <person name="Zheng F."/>
            <person name="Jian J."/>
            <person name="Huang B."/>
            <person name="Shan D."/>
            <person name="Shi M."/>
            <person name="Fang C."/>
            <person name="Yue Y."/>
            <person name="Li F."/>
            <person name="Li D."/>
            <person name="Wei S."/>
            <person name="Han B."/>
            <person name="Jiang C."/>
            <person name="Yin Y."/>
            <person name="Xia T."/>
            <person name="Zhang Z."/>
            <person name="Bennetzen J.L."/>
            <person name="Zhao S."/>
            <person name="Wan X."/>
        </authorList>
    </citation>
    <scope>NUCLEOTIDE SEQUENCE [LARGE SCALE GENOMIC DNA]</scope>
    <source>
        <strain evidence="3">cv. Shuchazao</strain>
        <tissue evidence="2">Leaf</tissue>
    </source>
</reference>
<gene>
    <name evidence="2" type="ORF">TEA_021039</name>
</gene>
<feature type="transmembrane region" description="Helical" evidence="1">
    <location>
        <begin position="103"/>
        <end position="127"/>
    </location>
</feature>
<keyword evidence="1" id="KW-0812">Transmembrane</keyword>
<organism evidence="2 3">
    <name type="scientific">Camellia sinensis var. sinensis</name>
    <name type="common">China tea</name>
    <dbReference type="NCBI Taxonomy" id="542762"/>
    <lineage>
        <taxon>Eukaryota</taxon>
        <taxon>Viridiplantae</taxon>
        <taxon>Streptophyta</taxon>
        <taxon>Embryophyta</taxon>
        <taxon>Tracheophyta</taxon>
        <taxon>Spermatophyta</taxon>
        <taxon>Magnoliopsida</taxon>
        <taxon>eudicotyledons</taxon>
        <taxon>Gunneridae</taxon>
        <taxon>Pentapetalae</taxon>
        <taxon>asterids</taxon>
        <taxon>Ericales</taxon>
        <taxon>Theaceae</taxon>
        <taxon>Camellia</taxon>
    </lineage>
</organism>
<dbReference type="Proteomes" id="UP000306102">
    <property type="component" value="Unassembled WGS sequence"/>
</dbReference>
<dbReference type="STRING" id="542762.A0A4S4E6Y2"/>
<protein>
    <recommendedName>
        <fullName evidence="4">PGG domain-containing protein</fullName>
    </recommendedName>
</protein>
<keyword evidence="3" id="KW-1185">Reference proteome</keyword>
<evidence type="ECO:0008006" key="4">
    <source>
        <dbReference type="Google" id="ProtNLM"/>
    </source>
</evidence>
<feature type="transmembrane region" description="Helical" evidence="1">
    <location>
        <begin position="139"/>
        <end position="162"/>
    </location>
</feature>
<name>A0A4S4E6Y2_CAMSN</name>